<dbReference type="GO" id="GO:0055085">
    <property type="term" value="P:transmembrane transport"/>
    <property type="evidence" value="ECO:0007669"/>
    <property type="project" value="InterPro"/>
</dbReference>
<feature type="domain" description="ABC transmembrane type-1" evidence="8">
    <location>
        <begin position="95"/>
        <end position="324"/>
    </location>
</feature>
<organism evidence="9 11">
    <name type="scientific">Saliniramus fredricksonii</name>
    <dbReference type="NCBI Taxonomy" id="1653334"/>
    <lineage>
        <taxon>Bacteria</taxon>
        <taxon>Pseudomonadati</taxon>
        <taxon>Pseudomonadota</taxon>
        <taxon>Alphaproteobacteria</taxon>
        <taxon>Hyphomicrobiales</taxon>
        <taxon>Salinarimonadaceae</taxon>
        <taxon>Saliniramus</taxon>
    </lineage>
</organism>
<dbReference type="STRING" id="1653334.GA0071312_0599"/>
<dbReference type="CDD" id="cd06261">
    <property type="entry name" value="TM_PBP2"/>
    <property type="match status" value="1"/>
</dbReference>
<sequence length="335" mass="36634">MLAYTAKRLIGTVPVLLLITLLVFAMMHAAPGDPATMLVNEEATPEEIAEVRARWGLDQPMLVQYLRFIAAALTLDFGESFRYGVPVAELIAERFPATLELAVYATLIAVIIAVPLGVWAGSRPNSWIDSAGSFFGFFGISMPNFWMAIMLILLVAGTFNLLPSSGRATWGIEVPTMTGFRTVDALIAGNWPAFRDAMAHLLLPAFVLGINMTGILMRITRSSIMEQMNEDYIMTARAKGLSGRLVLWRHGLRNALVTIITIVGLEFGALLSGSIIVETIFAWPGIGALLLQGLGARDYPLITGVVMVYTLLFIFVNLLVDILYASIDPRINLDR</sequence>
<dbReference type="PATRIC" id="fig|1653334.4.peg.3333"/>
<feature type="transmembrane region" description="Helical" evidence="7">
    <location>
        <begin position="201"/>
        <end position="219"/>
    </location>
</feature>
<dbReference type="PANTHER" id="PTHR43163">
    <property type="entry name" value="DIPEPTIDE TRANSPORT SYSTEM PERMEASE PROTEIN DPPB-RELATED"/>
    <property type="match status" value="1"/>
</dbReference>
<evidence type="ECO:0000256" key="4">
    <source>
        <dbReference type="ARBA" id="ARBA00022692"/>
    </source>
</evidence>
<keyword evidence="2 7" id="KW-0813">Transport</keyword>
<comment type="similarity">
    <text evidence="7">Belongs to the binding-protein-dependent transport system permease family.</text>
</comment>
<feature type="transmembrane region" description="Helical" evidence="7">
    <location>
        <begin position="255"/>
        <end position="281"/>
    </location>
</feature>
<evidence type="ECO:0000256" key="3">
    <source>
        <dbReference type="ARBA" id="ARBA00022475"/>
    </source>
</evidence>
<dbReference type="EMBL" id="LJSX01000003">
    <property type="protein sequence ID" value="KPQ12267.1"/>
    <property type="molecule type" value="Genomic_DNA"/>
</dbReference>
<keyword evidence="4 7" id="KW-0812">Transmembrane</keyword>
<dbReference type="Pfam" id="PF19300">
    <property type="entry name" value="BPD_transp_1_N"/>
    <property type="match status" value="1"/>
</dbReference>
<dbReference type="PROSITE" id="PS50928">
    <property type="entry name" value="ABC_TM1"/>
    <property type="match status" value="1"/>
</dbReference>
<reference evidence="9 11" key="1">
    <citation type="submission" date="2015-09" db="EMBL/GenBank/DDBJ databases">
        <title>Identification and resolution of microdiversity through metagenomic sequencing of parallel consortia.</title>
        <authorList>
            <person name="Nelson W.C."/>
            <person name="Romine M.F."/>
            <person name="Lindemann S.R."/>
        </authorList>
    </citation>
    <scope>NUCLEOTIDE SEQUENCE [LARGE SCALE GENOMIC DNA]</scope>
    <source>
        <strain evidence="9">HL-109</strain>
    </source>
</reference>
<dbReference type="RefSeq" id="WP_074443551.1">
    <property type="nucleotide sequence ID" value="NZ_FMBM01000001.1"/>
</dbReference>
<evidence type="ECO:0000256" key="6">
    <source>
        <dbReference type="ARBA" id="ARBA00023136"/>
    </source>
</evidence>
<keyword evidence="12" id="KW-1185">Reference proteome</keyword>
<dbReference type="InterPro" id="IPR045621">
    <property type="entry name" value="BPD_transp_1_N"/>
</dbReference>
<gene>
    <name evidence="10" type="ORF">GA0071312_0599</name>
    <name evidence="9" type="ORF">HLUCCO17_03615</name>
</gene>
<dbReference type="SUPFAM" id="SSF161098">
    <property type="entry name" value="MetI-like"/>
    <property type="match status" value="1"/>
</dbReference>
<keyword evidence="5 7" id="KW-1133">Transmembrane helix</keyword>
<dbReference type="PANTHER" id="PTHR43163:SF6">
    <property type="entry name" value="DIPEPTIDE TRANSPORT SYSTEM PERMEASE PROTEIN DPPB-RELATED"/>
    <property type="match status" value="1"/>
</dbReference>
<dbReference type="OrthoDB" id="9805855at2"/>
<protein>
    <submittedName>
        <fullName evidence="9">Peptide/nickel transport system permease protein</fullName>
    </submittedName>
</protein>
<reference evidence="10 12" key="2">
    <citation type="submission" date="2016-08" db="EMBL/GenBank/DDBJ databases">
        <authorList>
            <person name="Varghese N."/>
            <person name="Submissions Spin"/>
        </authorList>
    </citation>
    <scope>NUCLEOTIDE SEQUENCE [LARGE SCALE GENOMIC DNA]</scope>
    <source>
        <strain evidence="10 12">HL-109</strain>
    </source>
</reference>
<evidence type="ECO:0000259" key="8">
    <source>
        <dbReference type="PROSITE" id="PS50928"/>
    </source>
</evidence>
<dbReference type="Proteomes" id="UP000050497">
    <property type="component" value="Unassembled WGS sequence"/>
</dbReference>
<evidence type="ECO:0000313" key="12">
    <source>
        <dbReference type="Proteomes" id="UP000182800"/>
    </source>
</evidence>
<feature type="transmembrane region" description="Helical" evidence="7">
    <location>
        <begin position="134"/>
        <end position="156"/>
    </location>
</feature>
<evidence type="ECO:0000313" key="10">
    <source>
        <dbReference type="EMBL" id="SCC78976.1"/>
    </source>
</evidence>
<dbReference type="Pfam" id="PF00528">
    <property type="entry name" value="BPD_transp_1"/>
    <property type="match status" value="1"/>
</dbReference>
<name>A0A0P7XAI0_9HYPH</name>
<evidence type="ECO:0000256" key="2">
    <source>
        <dbReference type="ARBA" id="ARBA00022448"/>
    </source>
</evidence>
<dbReference type="InterPro" id="IPR000515">
    <property type="entry name" value="MetI-like"/>
</dbReference>
<dbReference type="Proteomes" id="UP000182800">
    <property type="component" value="Unassembled WGS sequence"/>
</dbReference>
<keyword evidence="3" id="KW-1003">Cell membrane</keyword>
<dbReference type="InterPro" id="IPR035906">
    <property type="entry name" value="MetI-like_sf"/>
</dbReference>
<dbReference type="Gene3D" id="1.10.3720.10">
    <property type="entry name" value="MetI-like"/>
    <property type="match status" value="1"/>
</dbReference>
<evidence type="ECO:0000313" key="9">
    <source>
        <dbReference type="EMBL" id="KPQ12267.1"/>
    </source>
</evidence>
<keyword evidence="6 7" id="KW-0472">Membrane</keyword>
<feature type="transmembrane region" description="Helical" evidence="7">
    <location>
        <begin position="301"/>
        <end position="325"/>
    </location>
</feature>
<comment type="subcellular location">
    <subcellularLocation>
        <location evidence="1 7">Cell membrane</location>
        <topology evidence="1 7">Multi-pass membrane protein</topology>
    </subcellularLocation>
</comment>
<proteinExistence type="inferred from homology"/>
<accession>A0A0P7XAI0</accession>
<comment type="caution">
    <text evidence="9">The sequence shown here is derived from an EMBL/GenBank/DDBJ whole genome shotgun (WGS) entry which is preliminary data.</text>
</comment>
<evidence type="ECO:0000256" key="5">
    <source>
        <dbReference type="ARBA" id="ARBA00022989"/>
    </source>
</evidence>
<dbReference type="AlphaFoldDB" id="A0A0P7XAI0"/>
<evidence type="ECO:0000313" key="11">
    <source>
        <dbReference type="Proteomes" id="UP000050497"/>
    </source>
</evidence>
<evidence type="ECO:0000256" key="1">
    <source>
        <dbReference type="ARBA" id="ARBA00004651"/>
    </source>
</evidence>
<feature type="transmembrane region" description="Helical" evidence="7">
    <location>
        <begin position="101"/>
        <end position="122"/>
    </location>
</feature>
<dbReference type="EMBL" id="FMBM01000001">
    <property type="protein sequence ID" value="SCC78976.1"/>
    <property type="molecule type" value="Genomic_DNA"/>
</dbReference>
<evidence type="ECO:0000256" key="7">
    <source>
        <dbReference type="RuleBase" id="RU363032"/>
    </source>
</evidence>
<dbReference type="GO" id="GO:0005886">
    <property type="term" value="C:plasma membrane"/>
    <property type="evidence" value="ECO:0007669"/>
    <property type="project" value="UniProtKB-SubCell"/>
</dbReference>